<dbReference type="AlphaFoldDB" id="A0A1H2SSG7"/>
<dbReference type="Gene3D" id="2.10.70.100">
    <property type="match status" value="2"/>
</dbReference>
<gene>
    <name evidence="10" type="ORF">SAMN05444338_102145</name>
</gene>
<feature type="domain" description="Histidine kinase" evidence="7">
    <location>
        <begin position="959"/>
        <end position="1167"/>
    </location>
</feature>
<dbReference type="PANTHER" id="PTHR43304">
    <property type="entry name" value="PHYTOCHROME-LIKE PROTEIN CPH1"/>
    <property type="match status" value="1"/>
</dbReference>
<dbReference type="SUPFAM" id="SSF55874">
    <property type="entry name" value="ATPase domain of HSP90 chaperone/DNA topoisomerase II/histidine kinase"/>
    <property type="match status" value="1"/>
</dbReference>
<dbReference type="PROSITE" id="PS50112">
    <property type="entry name" value="PAS"/>
    <property type="match status" value="3"/>
</dbReference>
<dbReference type="Pfam" id="PF08447">
    <property type="entry name" value="PAS_3"/>
    <property type="match status" value="3"/>
</dbReference>
<evidence type="ECO:0000256" key="1">
    <source>
        <dbReference type="ARBA" id="ARBA00000085"/>
    </source>
</evidence>
<evidence type="ECO:0000259" key="9">
    <source>
        <dbReference type="PROSITE" id="PS50113"/>
    </source>
</evidence>
<feature type="domain" description="PAC" evidence="9">
    <location>
        <begin position="382"/>
        <end position="434"/>
    </location>
</feature>
<dbReference type="InterPro" id="IPR003594">
    <property type="entry name" value="HATPase_dom"/>
</dbReference>
<keyword evidence="4" id="KW-0808">Transferase</keyword>
<dbReference type="InterPro" id="IPR036890">
    <property type="entry name" value="HATPase_C_sf"/>
</dbReference>
<dbReference type="PROSITE" id="PS50109">
    <property type="entry name" value="HIS_KIN"/>
    <property type="match status" value="1"/>
</dbReference>
<dbReference type="InterPro" id="IPR036097">
    <property type="entry name" value="HisK_dim/P_sf"/>
</dbReference>
<dbReference type="InterPro" id="IPR000014">
    <property type="entry name" value="PAS"/>
</dbReference>
<dbReference type="SMART" id="SM00387">
    <property type="entry name" value="HATPase_c"/>
    <property type="match status" value="1"/>
</dbReference>
<dbReference type="RefSeq" id="WP_091429431.1">
    <property type="nucleotide sequence ID" value="NZ_FNMV01000002.1"/>
</dbReference>
<dbReference type="CDD" id="cd00082">
    <property type="entry name" value="HisKA"/>
    <property type="match status" value="1"/>
</dbReference>
<dbReference type="InterPro" id="IPR013655">
    <property type="entry name" value="PAS_fold_3"/>
</dbReference>
<feature type="domain" description="PAC" evidence="9">
    <location>
        <begin position="508"/>
        <end position="562"/>
    </location>
</feature>
<protein>
    <recommendedName>
        <fullName evidence="2">histidine kinase</fullName>
        <ecNumber evidence="2">2.7.13.3</ecNumber>
    </recommendedName>
</protein>
<keyword evidence="11" id="KW-1185">Reference proteome</keyword>
<dbReference type="Gene3D" id="3.30.450.20">
    <property type="entry name" value="PAS domain"/>
    <property type="match status" value="6"/>
</dbReference>
<dbReference type="Gene3D" id="3.30.565.10">
    <property type="entry name" value="Histidine kinase-like ATPase, C-terminal domain"/>
    <property type="match status" value="1"/>
</dbReference>
<dbReference type="SUPFAM" id="SSF55781">
    <property type="entry name" value="GAF domain-like"/>
    <property type="match status" value="1"/>
</dbReference>
<evidence type="ECO:0000256" key="3">
    <source>
        <dbReference type="ARBA" id="ARBA00022553"/>
    </source>
</evidence>
<name>A0A1H2SSG7_9FLAO</name>
<feature type="domain" description="PAS" evidence="8">
    <location>
        <begin position="170"/>
        <end position="227"/>
    </location>
</feature>
<dbReference type="InterPro" id="IPR004358">
    <property type="entry name" value="Sig_transdc_His_kin-like_C"/>
</dbReference>
<evidence type="ECO:0000256" key="5">
    <source>
        <dbReference type="ARBA" id="ARBA00022777"/>
    </source>
</evidence>
<feature type="coiled-coil region" evidence="6">
    <location>
        <begin position="929"/>
        <end position="956"/>
    </location>
</feature>
<dbReference type="EC" id="2.7.13.3" evidence="2"/>
<evidence type="ECO:0000313" key="10">
    <source>
        <dbReference type="EMBL" id="SDW33989.1"/>
    </source>
</evidence>
<dbReference type="PRINTS" id="PR00344">
    <property type="entry name" value="BCTRLSENSOR"/>
</dbReference>
<comment type="catalytic activity">
    <reaction evidence="1">
        <text>ATP + protein L-histidine = ADP + protein N-phospho-L-histidine.</text>
        <dbReference type="EC" id="2.7.13.3"/>
    </reaction>
</comment>
<dbReference type="STRING" id="229203.SAMN05444338_102145"/>
<dbReference type="InterPro" id="IPR005467">
    <property type="entry name" value="His_kinase_dom"/>
</dbReference>
<dbReference type="InterPro" id="IPR052162">
    <property type="entry name" value="Sensor_kinase/Photoreceptor"/>
</dbReference>
<evidence type="ECO:0000259" key="8">
    <source>
        <dbReference type="PROSITE" id="PS50112"/>
    </source>
</evidence>
<feature type="domain" description="PAS" evidence="8">
    <location>
        <begin position="292"/>
        <end position="348"/>
    </location>
</feature>
<dbReference type="PROSITE" id="PS50113">
    <property type="entry name" value="PAC"/>
    <property type="match status" value="5"/>
</dbReference>
<dbReference type="SUPFAM" id="SSF47384">
    <property type="entry name" value="Homodimeric domain of signal transducing histidine kinase"/>
    <property type="match status" value="1"/>
</dbReference>
<dbReference type="PANTHER" id="PTHR43304:SF1">
    <property type="entry name" value="PAC DOMAIN-CONTAINING PROTEIN"/>
    <property type="match status" value="1"/>
</dbReference>
<evidence type="ECO:0000256" key="6">
    <source>
        <dbReference type="SAM" id="Coils"/>
    </source>
</evidence>
<dbReference type="Pfam" id="PF01590">
    <property type="entry name" value="GAF"/>
    <property type="match status" value="1"/>
</dbReference>
<keyword evidence="6" id="KW-0175">Coiled coil</keyword>
<dbReference type="InterPro" id="IPR003661">
    <property type="entry name" value="HisK_dim/P_dom"/>
</dbReference>
<dbReference type="EMBL" id="FNMV01000002">
    <property type="protein sequence ID" value="SDW33989.1"/>
    <property type="molecule type" value="Genomic_DNA"/>
</dbReference>
<dbReference type="Gene3D" id="1.10.287.130">
    <property type="match status" value="1"/>
</dbReference>
<reference evidence="11" key="1">
    <citation type="submission" date="2016-10" db="EMBL/GenBank/DDBJ databases">
        <authorList>
            <person name="Varghese N."/>
            <person name="Submissions S."/>
        </authorList>
    </citation>
    <scope>NUCLEOTIDE SEQUENCE [LARGE SCALE GENOMIC DNA]</scope>
    <source>
        <strain evidence="11">DSM 15718</strain>
    </source>
</reference>
<organism evidence="10 11">
    <name type="scientific">Flavobacterium degerlachei</name>
    <dbReference type="NCBI Taxonomy" id="229203"/>
    <lineage>
        <taxon>Bacteria</taxon>
        <taxon>Pseudomonadati</taxon>
        <taxon>Bacteroidota</taxon>
        <taxon>Flavobacteriia</taxon>
        <taxon>Flavobacteriales</taxon>
        <taxon>Flavobacteriaceae</taxon>
        <taxon>Flavobacterium</taxon>
    </lineage>
</organism>
<feature type="domain" description="PAC" evidence="9">
    <location>
        <begin position="761"/>
        <end position="813"/>
    </location>
</feature>
<evidence type="ECO:0000259" key="7">
    <source>
        <dbReference type="PROSITE" id="PS50109"/>
    </source>
</evidence>
<dbReference type="SMART" id="SM00388">
    <property type="entry name" value="HisKA"/>
    <property type="match status" value="1"/>
</dbReference>
<keyword evidence="5" id="KW-0418">Kinase</keyword>
<feature type="domain" description="PAC" evidence="9">
    <location>
        <begin position="633"/>
        <end position="685"/>
    </location>
</feature>
<dbReference type="CDD" id="cd00130">
    <property type="entry name" value="PAS"/>
    <property type="match status" value="4"/>
</dbReference>
<dbReference type="InterPro" id="IPR000700">
    <property type="entry name" value="PAS-assoc_C"/>
</dbReference>
<dbReference type="Proteomes" id="UP000198569">
    <property type="component" value="Unassembled WGS sequence"/>
</dbReference>
<feature type="domain" description="PAS" evidence="8">
    <location>
        <begin position="817"/>
        <end position="861"/>
    </location>
</feature>
<dbReference type="SUPFAM" id="SSF55785">
    <property type="entry name" value="PYP-like sensor domain (PAS domain)"/>
    <property type="match status" value="6"/>
</dbReference>
<dbReference type="OrthoDB" id="9811889at2"/>
<dbReference type="Pfam" id="PF00512">
    <property type="entry name" value="HisKA"/>
    <property type="match status" value="1"/>
</dbReference>
<dbReference type="Pfam" id="PF13426">
    <property type="entry name" value="PAS_9"/>
    <property type="match status" value="2"/>
</dbReference>
<proteinExistence type="predicted"/>
<feature type="domain" description="PAC" evidence="9">
    <location>
        <begin position="889"/>
        <end position="941"/>
    </location>
</feature>
<dbReference type="InterPro" id="IPR001610">
    <property type="entry name" value="PAC"/>
</dbReference>
<dbReference type="InterPro" id="IPR035965">
    <property type="entry name" value="PAS-like_dom_sf"/>
</dbReference>
<evidence type="ECO:0000313" key="11">
    <source>
        <dbReference type="Proteomes" id="UP000198569"/>
    </source>
</evidence>
<evidence type="ECO:0000256" key="4">
    <source>
        <dbReference type="ARBA" id="ARBA00022679"/>
    </source>
</evidence>
<dbReference type="InterPro" id="IPR003018">
    <property type="entry name" value="GAF"/>
</dbReference>
<dbReference type="SMART" id="SM00091">
    <property type="entry name" value="PAS"/>
    <property type="match status" value="3"/>
</dbReference>
<dbReference type="Gene3D" id="3.30.450.40">
    <property type="match status" value="1"/>
</dbReference>
<evidence type="ECO:0000256" key="2">
    <source>
        <dbReference type="ARBA" id="ARBA00012438"/>
    </source>
</evidence>
<accession>A0A1H2SSG7</accession>
<dbReference type="InterPro" id="IPR029016">
    <property type="entry name" value="GAF-like_dom_sf"/>
</dbReference>
<dbReference type="GO" id="GO:0000155">
    <property type="term" value="F:phosphorelay sensor kinase activity"/>
    <property type="evidence" value="ECO:0007669"/>
    <property type="project" value="InterPro"/>
</dbReference>
<dbReference type="NCBIfam" id="TIGR00229">
    <property type="entry name" value="sensory_box"/>
    <property type="match status" value="4"/>
</dbReference>
<keyword evidence="3" id="KW-0597">Phosphoprotein</keyword>
<sequence length="1167" mass="132335">MKEIPTISNEQDRLKALESYSIMDTLPEREYDAITQLASYICGTPIALVSLLDKDRQWFKSSVGLEVEETARDISFCQFTILQDEVYEVNNALENKLFAKNPLVTGNPDIRFYAGAPLKDAEGFNLGSLCVIDTIPRILKEEQRKALKLLADQVVLLLQLRKRNVDLYTTQKEFQNFIELSKDLVCIANVDGKFHKVNPAFTDVLGYSKEELEGVPFVNFIHPDDLEKTFIEVEKLSMGDKTISFENRYRCKDGEYIVLSWNTSPDPVTGNLYCIARDMTVEKQRENEILDVTADLTAILNASEFSMIATELDGTIKEFNRGAEILLGYKAEEIVGKTSPAIFHILDEVIKRSEDLSIELGEMLEPGFGTFVIKACRSGIADVNEWTYKRKDGSTFPVQLSVTPIKSVAGDVTGYLGIAKDITKEKEAELNLINSNNLLDESQSIAKTGSWKFDLSTKELVWSKGNYKIFEFEELPPNKLFDAYRKLLRPETVIRLDKAIAKSVASGKNFEFLTNIEFPDNRVKYILTLGQLIKNEFGEVIAAQGSTQDITEKKLVEQNLINSNTLLDESQSIAKIGSWKFDLATNDLIWSKGHYRIFELEETSSDKLFEAYRATIFPADLQILDKIKGDKDFSTEYRILLPDGRIKYISEVGQPFKNEKGETIGLKGSIQDITEKKVAEQKIVSSNTLLDESQRIAKIGSWRFNSITKDLLLSKGHSTIFELDDVAADKLYGAYRNRIHPDDLVLLDKLDENVIKTGEDYSTVYRILFPDDRIKYISEIGRPFKDKKGDIVGLQGSVQDITEKTLAELKIQEKSKEVNDIRAALDESAIVTVTDHKGVITFVNENFCSISKYEEKELIGKYHYVDNPEYQLNKFIKNIWTTIANGNVWKGDIKNRARDGSYYWVNSTIVPFLDDKGKPYQYIAISSDITQQKLAKENLDNVLVDLEKKNRELDQFAYVVSHDLKAPLRAINNLSEWIVEDMPEMPTMVSDNFGLLRGRVQRMENLINGVLDYSRIGRTKIATEEVDLKLMLHQIGETLVPKKGFEISITENFPVITAANILLYQVFSNIISNAVKYNDKPHGIIECRYESLPNFHEFTIADNGPGIAEEYHVKVFKVFQTIEARDKKESTGIGLSIVQKIIEEKGGSIKIKSKENEGASFIFTLPK</sequence>
<dbReference type="SMART" id="SM00086">
    <property type="entry name" value="PAC"/>
    <property type="match status" value="6"/>
</dbReference>
<dbReference type="Pfam" id="PF02518">
    <property type="entry name" value="HATPase_c"/>
    <property type="match status" value="1"/>
</dbReference>